<reference evidence="1 2" key="1">
    <citation type="submission" date="2023-10" db="EMBL/GenBank/DDBJ databases">
        <title>Draft genome sequence of Xylaria bambusicola isolate GMP-LS, the root and basal stem rot pathogen of sugarcane in Indonesia.</title>
        <authorList>
            <person name="Selvaraj P."/>
            <person name="Muralishankar V."/>
            <person name="Muruganantham S."/>
            <person name="Sp S."/>
            <person name="Haryani S."/>
            <person name="Lau K.J.X."/>
            <person name="Naqvi N.I."/>
        </authorList>
    </citation>
    <scope>NUCLEOTIDE SEQUENCE [LARGE SCALE GENOMIC DNA]</scope>
    <source>
        <strain evidence="1">GMP-LS</strain>
    </source>
</reference>
<keyword evidence="2" id="KW-1185">Reference proteome</keyword>
<dbReference type="EMBL" id="JAWHQM010000059">
    <property type="protein sequence ID" value="KAK5635937.1"/>
    <property type="molecule type" value="Genomic_DNA"/>
</dbReference>
<evidence type="ECO:0000313" key="1">
    <source>
        <dbReference type="EMBL" id="KAK5635937.1"/>
    </source>
</evidence>
<gene>
    <name evidence="1" type="ORF">RRF57_011649</name>
</gene>
<protein>
    <submittedName>
        <fullName evidence="1">Uncharacterized protein</fullName>
    </submittedName>
</protein>
<sequence length="89" mass="9333">MAGGLLYTDPWGPGLLILASGELGSNGLIVDDSLGRPEFGRGLSGVILSRPIKALLLLSSLDLEDAARESRPDMISLAAIGFHKDSSRN</sequence>
<proteinExistence type="predicted"/>
<evidence type="ECO:0000313" key="2">
    <source>
        <dbReference type="Proteomes" id="UP001305414"/>
    </source>
</evidence>
<organism evidence="1 2">
    <name type="scientific">Xylaria bambusicola</name>
    <dbReference type="NCBI Taxonomy" id="326684"/>
    <lineage>
        <taxon>Eukaryota</taxon>
        <taxon>Fungi</taxon>
        <taxon>Dikarya</taxon>
        <taxon>Ascomycota</taxon>
        <taxon>Pezizomycotina</taxon>
        <taxon>Sordariomycetes</taxon>
        <taxon>Xylariomycetidae</taxon>
        <taxon>Xylariales</taxon>
        <taxon>Xylariaceae</taxon>
        <taxon>Xylaria</taxon>
    </lineage>
</organism>
<comment type="caution">
    <text evidence="1">The sequence shown here is derived from an EMBL/GenBank/DDBJ whole genome shotgun (WGS) entry which is preliminary data.</text>
</comment>
<name>A0AAN7UU25_9PEZI</name>
<dbReference type="AlphaFoldDB" id="A0AAN7UU25"/>
<dbReference type="Proteomes" id="UP001305414">
    <property type="component" value="Unassembled WGS sequence"/>
</dbReference>
<accession>A0AAN7UU25</accession>